<dbReference type="InterPro" id="IPR029058">
    <property type="entry name" value="AB_hydrolase_fold"/>
</dbReference>
<gene>
    <name evidence="2" type="ORF">GALL_372020</name>
</gene>
<dbReference type="GO" id="GO:0016787">
    <property type="term" value="F:hydrolase activity"/>
    <property type="evidence" value="ECO:0007669"/>
    <property type="project" value="UniProtKB-KW"/>
</dbReference>
<keyword evidence="2" id="KW-0378">Hydrolase</keyword>
<sequence>MPDDAQTAADLTAPDALGRDWVARTLPLAPDGEPETVATLVYRADPTRAPLHGSTRAVLYLHGFVDYFFQAEHAAEWTSRGYDFYALDLRRHGRSLRRGQVPNYVTDLHTYDEEIDEALRIIRDEHGHDVVVLLGHSAGGLIAALWADRHPRSAGTATTARVDALVLNSPWLDLQGSWFERTIAVRVIDTLGPWMPMRIVGKLGADYGRSLHVSTGGTWDYDLRWKPFAGFPVRAGWLRAIHRGHRAVADGLAIDVPVLVCCSTASGPDDRWHEAITRTDSVLDVEQIAARAPGLGADVTLARIPDGIHDLALSPEPARSRYVDAVFAWTAAHVREPGRG</sequence>
<dbReference type="SUPFAM" id="SSF53474">
    <property type="entry name" value="alpha/beta-Hydrolases"/>
    <property type="match status" value="1"/>
</dbReference>
<dbReference type="InterPro" id="IPR022742">
    <property type="entry name" value="Hydrolase_4"/>
</dbReference>
<dbReference type="EMBL" id="MLJW01000979">
    <property type="protein sequence ID" value="OIQ81025.1"/>
    <property type="molecule type" value="Genomic_DNA"/>
</dbReference>
<dbReference type="PANTHER" id="PTHR42886:SF29">
    <property type="entry name" value="PUMMELIG, ISOFORM A"/>
    <property type="match status" value="1"/>
</dbReference>
<comment type="caution">
    <text evidence="2">The sequence shown here is derived from an EMBL/GenBank/DDBJ whole genome shotgun (WGS) entry which is preliminary data.</text>
</comment>
<name>A0A1J5QBL9_9ZZZZ</name>
<organism evidence="2">
    <name type="scientific">mine drainage metagenome</name>
    <dbReference type="NCBI Taxonomy" id="410659"/>
    <lineage>
        <taxon>unclassified sequences</taxon>
        <taxon>metagenomes</taxon>
        <taxon>ecological metagenomes</taxon>
    </lineage>
</organism>
<evidence type="ECO:0000259" key="1">
    <source>
        <dbReference type="Pfam" id="PF12146"/>
    </source>
</evidence>
<dbReference type="AlphaFoldDB" id="A0A1J5QBL9"/>
<dbReference type="PANTHER" id="PTHR42886">
    <property type="entry name" value="RE40534P-RELATED"/>
    <property type="match status" value="1"/>
</dbReference>
<reference evidence="2" key="1">
    <citation type="submission" date="2016-10" db="EMBL/GenBank/DDBJ databases">
        <title>Sequence of Gallionella enrichment culture.</title>
        <authorList>
            <person name="Poehlein A."/>
            <person name="Muehling M."/>
            <person name="Daniel R."/>
        </authorList>
    </citation>
    <scope>NUCLEOTIDE SEQUENCE</scope>
</reference>
<dbReference type="Gene3D" id="3.40.50.1820">
    <property type="entry name" value="alpha/beta hydrolase"/>
    <property type="match status" value="1"/>
</dbReference>
<proteinExistence type="predicted"/>
<evidence type="ECO:0000313" key="2">
    <source>
        <dbReference type="EMBL" id="OIQ81025.1"/>
    </source>
</evidence>
<accession>A0A1J5QBL9</accession>
<dbReference type="Pfam" id="PF12146">
    <property type="entry name" value="Hydrolase_4"/>
    <property type="match status" value="1"/>
</dbReference>
<feature type="domain" description="Serine aminopeptidase S33" evidence="1">
    <location>
        <begin position="56"/>
        <end position="265"/>
    </location>
</feature>
<protein>
    <submittedName>
        <fullName evidence="2">Alpha/beta hydrolase family protein</fullName>
    </submittedName>
</protein>